<dbReference type="InterPro" id="IPR028978">
    <property type="entry name" value="Chorismate_lyase_/UTRA_dom_sf"/>
</dbReference>
<dbReference type="AlphaFoldDB" id="A0A4D6X077"/>
<protein>
    <submittedName>
        <fullName evidence="1">Uncharacterized protein</fullName>
    </submittedName>
</protein>
<dbReference type="Pfam" id="PF01947">
    <property type="entry name" value="Rv2949c-like"/>
    <property type="match status" value="1"/>
</dbReference>
<name>A0A4D6X077_9FLOR</name>
<gene>
    <name evidence="1" type="primary">ycf21</name>
</gene>
<dbReference type="SUPFAM" id="SSF64288">
    <property type="entry name" value="Chorismate lyase-like"/>
    <property type="match status" value="1"/>
</dbReference>
<evidence type="ECO:0000313" key="1">
    <source>
        <dbReference type="EMBL" id="QCI08862.1"/>
    </source>
</evidence>
<dbReference type="Gene3D" id="3.40.1410.10">
    <property type="entry name" value="Chorismate lyase-like"/>
    <property type="match status" value="1"/>
</dbReference>
<organism evidence="1">
    <name type="scientific">Wrangelia sp</name>
    <dbReference type="NCBI Taxonomy" id="2575620"/>
    <lineage>
        <taxon>Eukaryota</taxon>
        <taxon>Rhodophyta</taxon>
        <taxon>Florideophyceae</taxon>
        <taxon>Rhodymeniophycidae</taxon>
        <taxon>Ceramiales</taxon>
        <taxon>Ceramiaceae</taxon>
        <taxon>Wrangelia</taxon>
    </lineage>
</organism>
<accession>A0A4D6X077</accession>
<keyword evidence="1" id="KW-0934">Plastid</keyword>
<sequence>MHYIYTLHNFYPIINISSENIRLNQLQYIQSHKNIPLIWKIIIFNNGSFTQNLQYLTHNTINLRYYQKTSFTVKKRLYNMRCVWLENTIYSNLTFARSIWILVYYNPLYMSLQTFNPIGYNLVNSKIDIYKKIINIYYGYCHYIEEKFIKNQACWGRKYTLYYKNQSYITVQEFFSPKIIFFFT</sequence>
<geneLocation type="plastid" evidence="1"/>
<reference evidence="1" key="2">
    <citation type="submission" date="2019-04" db="EMBL/GenBank/DDBJ databases">
        <authorList>
            <person name="Pasella M."/>
        </authorList>
    </citation>
    <scope>NUCLEOTIDE SEQUENCE</scope>
    <source>
        <strain evidence="1">PD2766_3</strain>
    </source>
</reference>
<dbReference type="InterPro" id="IPR002800">
    <property type="entry name" value="Rv2949c-like"/>
</dbReference>
<reference evidence="1" key="1">
    <citation type="journal article" date="2019" name="Mol. Phylogenet. Evol.">
        <title>Morphological evolution and classification of the red algal order Ceramiales inferred using plastid phylogenomics.</title>
        <authorList>
            <person name="Diaz-Tapia P."/>
            <person name="Pasella M.M."/>
            <person name="Verbruggen H."/>
            <person name="Maggs C.A."/>
        </authorList>
    </citation>
    <scope>NUCLEOTIDE SEQUENCE</scope>
    <source>
        <strain evidence="1">PD2766_3</strain>
    </source>
</reference>
<proteinExistence type="predicted"/>
<dbReference type="EMBL" id="MK814739">
    <property type="protein sequence ID" value="QCI08862.1"/>
    <property type="molecule type" value="Genomic_DNA"/>
</dbReference>